<keyword evidence="8" id="KW-0902">Two-component regulatory system</keyword>
<evidence type="ECO:0000256" key="6">
    <source>
        <dbReference type="ARBA" id="ARBA00022777"/>
    </source>
</evidence>
<evidence type="ECO:0000313" key="13">
    <source>
        <dbReference type="Proteomes" id="UP001055580"/>
    </source>
</evidence>
<proteinExistence type="predicted"/>
<evidence type="ECO:0000259" key="10">
    <source>
        <dbReference type="PROSITE" id="PS50109"/>
    </source>
</evidence>
<feature type="domain" description="PAS" evidence="11">
    <location>
        <begin position="127"/>
        <end position="168"/>
    </location>
</feature>
<dbReference type="Gene3D" id="1.10.287.130">
    <property type="match status" value="1"/>
</dbReference>
<keyword evidence="7 12" id="KW-0067">ATP-binding</keyword>
<feature type="domain" description="Histidine kinase" evidence="10">
    <location>
        <begin position="272"/>
        <end position="485"/>
    </location>
</feature>
<dbReference type="InterPro" id="IPR035965">
    <property type="entry name" value="PAS-like_dom_sf"/>
</dbReference>
<evidence type="ECO:0000256" key="5">
    <source>
        <dbReference type="ARBA" id="ARBA00022741"/>
    </source>
</evidence>
<dbReference type="InterPro" id="IPR000014">
    <property type="entry name" value="PAS"/>
</dbReference>
<dbReference type="PRINTS" id="PR00344">
    <property type="entry name" value="BCTRLSENSOR"/>
</dbReference>
<dbReference type="InterPro" id="IPR038318">
    <property type="entry name" value="KdpD_sf"/>
</dbReference>
<keyword evidence="9" id="KW-0472">Membrane</keyword>
<keyword evidence="13" id="KW-1185">Reference proteome</keyword>
<dbReference type="InterPro" id="IPR036890">
    <property type="entry name" value="HATPase_C_sf"/>
</dbReference>
<dbReference type="SUPFAM" id="SSF47384">
    <property type="entry name" value="Homodimeric domain of signal transducing histidine kinase"/>
    <property type="match status" value="1"/>
</dbReference>
<organism evidence="12 13">
    <name type="scientific">Sphingomonas donggukensis</name>
    <dbReference type="NCBI Taxonomy" id="2949093"/>
    <lineage>
        <taxon>Bacteria</taxon>
        <taxon>Pseudomonadati</taxon>
        <taxon>Pseudomonadota</taxon>
        <taxon>Alphaproteobacteria</taxon>
        <taxon>Sphingomonadales</taxon>
        <taxon>Sphingomonadaceae</taxon>
        <taxon>Sphingomonas</taxon>
    </lineage>
</organism>
<accession>A0ABY4TWP3</accession>
<evidence type="ECO:0000256" key="2">
    <source>
        <dbReference type="ARBA" id="ARBA00012438"/>
    </source>
</evidence>
<sequence>MKRLLATIDRAGAVQSRLHAYVFACAAACVAGAMTAALVHYFGVAMPFLFGLGAVMASAWIGGAGPALLATVLMLVFGHLVSRDLPPVETLNLVVLSVFSVVLAVTGELLMRARRREALQTERLTKRDQYLQSIFETLPAAMMVIDRAGAILAINKTAVELFAIDEADRESLSIQDLIALPEAPGASPTAYVDRLVATAQRSPSVIGQPRGDRPQLHLAIAVAHFQTISPQLITVYLRDETPARRTAEAMAEVQASVAQLGRAAALGAMGSAIAHELNQPLASAANYAGAARSHLVARGDAPAPALAAVDATVTQIVRAGEILKGLRTFVRAAPFAPQWLDIHDVVREAAQLGHFVLNDLRVTLTTRIADGVHFVWTDRVQIQQVLVNLISNAAEAVADRDERNVRIAARPLPRDEIELSVTDTGGGVSPEIRERLFQPFNTSKGLGLGVGLAISKTIIEAHGGRIWYESGPKGARFCLTLKHSMQRGGDSDSWQDSDVHH</sequence>
<feature type="transmembrane region" description="Helical" evidence="9">
    <location>
        <begin position="90"/>
        <end position="111"/>
    </location>
</feature>
<keyword evidence="5" id="KW-0547">Nucleotide-binding</keyword>
<dbReference type="InterPro" id="IPR005467">
    <property type="entry name" value="His_kinase_dom"/>
</dbReference>
<dbReference type="PANTHER" id="PTHR43065:SF10">
    <property type="entry name" value="PEROXIDE STRESS-ACTIVATED HISTIDINE KINASE MAK3"/>
    <property type="match status" value="1"/>
</dbReference>
<feature type="transmembrane region" description="Helical" evidence="9">
    <location>
        <begin position="21"/>
        <end position="42"/>
    </location>
</feature>
<dbReference type="PROSITE" id="PS50109">
    <property type="entry name" value="HIS_KIN"/>
    <property type="match status" value="1"/>
</dbReference>
<evidence type="ECO:0000313" key="12">
    <source>
        <dbReference type="EMBL" id="URW75574.1"/>
    </source>
</evidence>
<dbReference type="InterPro" id="IPR003594">
    <property type="entry name" value="HATPase_dom"/>
</dbReference>
<protein>
    <recommendedName>
        <fullName evidence="2">histidine kinase</fullName>
        <ecNumber evidence="2">2.7.13.3</ecNumber>
    </recommendedName>
</protein>
<dbReference type="RefSeq" id="WP_250751912.1">
    <property type="nucleotide sequence ID" value="NZ_CP098401.1"/>
</dbReference>
<evidence type="ECO:0000256" key="3">
    <source>
        <dbReference type="ARBA" id="ARBA00022553"/>
    </source>
</evidence>
<keyword evidence="9" id="KW-0812">Transmembrane</keyword>
<dbReference type="Pfam" id="PF02518">
    <property type="entry name" value="HATPase_c"/>
    <property type="match status" value="1"/>
</dbReference>
<dbReference type="EC" id="2.7.13.3" evidence="2"/>
<keyword evidence="3" id="KW-0597">Phosphoprotein</keyword>
<dbReference type="Gene3D" id="3.30.450.20">
    <property type="entry name" value="PAS domain"/>
    <property type="match status" value="1"/>
</dbReference>
<dbReference type="GO" id="GO:0005524">
    <property type="term" value="F:ATP binding"/>
    <property type="evidence" value="ECO:0007669"/>
    <property type="project" value="UniProtKB-KW"/>
</dbReference>
<dbReference type="Gene3D" id="1.20.120.620">
    <property type="entry name" value="Backbone structure of the membrane domain of e. Coli histidine kinase receptor kdpd"/>
    <property type="match status" value="1"/>
</dbReference>
<dbReference type="SUPFAM" id="SSF55874">
    <property type="entry name" value="ATPase domain of HSP90 chaperone/DNA topoisomerase II/histidine kinase"/>
    <property type="match status" value="1"/>
</dbReference>
<reference evidence="12" key="1">
    <citation type="submission" date="2022-05" db="EMBL/GenBank/DDBJ databases">
        <title>Sphingomonas sp. strain RMG20 Genome sequencing and assembly.</title>
        <authorList>
            <person name="Kim I."/>
        </authorList>
    </citation>
    <scope>NUCLEOTIDE SEQUENCE</scope>
    <source>
        <strain evidence="12">RMG20</strain>
    </source>
</reference>
<dbReference type="PROSITE" id="PS50112">
    <property type="entry name" value="PAS"/>
    <property type="match status" value="1"/>
</dbReference>
<evidence type="ECO:0000256" key="1">
    <source>
        <dbReference type="ARBA" id="ARBA00000085"/>
    </source>
</evidence>
<dbReference type="Gene3D" id="3.30.565.10">
    <property type="entry name" value="Histidine kinase-like ATPase, C-terminal domain"/>
    <property type="match status" value="1"/>
</dbReference>
<evidence type="ECO:0000259" key="11">
    <source>
        <dbReference type="PROSITE" id="PS50112"/>
    </source>
</evidence>
<dbReference type="Proteomes" id="UP001055580">
    <property type="component" value="Chromosome"/>
</dbReference>
<comment type="catalytic activity">
    <reaction evidence="1">
        <text>ATP + protein L-histidine = ADP + protein N-phospho-L-histidine.</text>
        <dbReference type="EC" id="2.7.13.3"/>
    </reaction>
</comment>
<keyword evidence="6" id="KW-0418">Kinase</keyword>
<gene>
    <name evidence="12" type="ORF">M9980_13780</name>
</gene>
<dbReference type="PANTHER" id="PTHR43065">
    <property type="entry name" value="SENSOR HISTIDINE KINASE"/>
    <property type="match status" value="1"/>
</dbReference>
<name>A0ABY4TWP3_9SPHN</name>
<dbReference type="SUPFAM" id="SSF55785">
    <property type="entry name" value="PYP-like sensor domain (PAS domain)"/>
    <property type="match status" value="1"/>
</dbReference>
<evidence type="ECO:0000256" key="9">
    <source>
        <dbReference type="SAM" id="Phobius"/>
    </source>
</evidence>
<dbReference type="InterPro" id="IPR004358">
    <property type="entry name" value="Sig_transdc_His_kin-like_C"/>
</dbReference>
<dbReference type="InterPro" id="IPR036097">
    <property type="entry name" value="HisK_dim/P_sf"/>
</dbReference>
<dbReference type="Pfam" id="PF13188">
    <property type="entry name" value="PAS_8"/>
    <property type="match status" value="1"/>
</dbReference>
<evidence type="ECO:0000256" key="7">
    <source>
        <dbReference type="ARBA" id="ARBA00022840"/>
    </source>
</evidence>
<keyword evidence="9" id="KW-1133">Transmembrane helix</keyword>
<feature type="transmembrane region" description="Helical" evidence="9">
    <location>
        <begin position="48"/>
        <end position="78"/>
    </location>
</feature>
<evidence type="ECO:0000256" key="8">
    <source>
        <dbReference type="ARBA" id="ARBA00023012"/>
    </source>
</evidence>
<dbReference type="SMART" id="SM00387">
    <property type="entry name" value="HATPase_c"/>
    <property type="match status" value="1"/>
</dbReference>
<dbReference type="SMART" id="SM00091">
    <property type="entry name" value="PAS"/>
    <property type="match status" value="1"/>
</dbReference>
<keyword evidence="4" id="KW-0808">Transferase</keyword>
<dbReference type="EMBL" id="CP098401">
    <property type="protein sequence ID" value="URW75574.1"/>
    <property type="molecule type" value="Genomic_DNA"/>
</dbReference>
<evidence type="ECO:0000256" key="4">
    <source>
        <dbReference type="ARBA" id="ARBA00022679"/>
    </source>
</evidence>